<dbReference type="Gene3D" id="3.10.20.30">
    <property type="match status" value="1"/>
</dbReference>
<keyword evidence="2" id="KW-0274">FAD</keyword>
<dbReference type="STRING" id="1129374.AJE_04695"/>
<dbReference type="InterPro" id="IPR001709">
    <property type="entry name" value="Flavoprot_Pyr_Nucl_cyt_Rdtase"/>
</dbReference>
<evidence type="ECO:0000256" key="2">
    <source>
        <dbReference type="ARBA" id="ARBA00022827"/>
    </source>
</evidence>
<dbReference type="AlphaFoldDB" id="H3ZC67"/>
<dbReference type="GO" id="GO:0016491">
    <property type="term" value="F:oxidoreductase activity"/>
    <property type="evidence" value="ECO:0007669"/>
    <property type="project" value="InterPro"/>
</dbReference>
<evidence type="ECO:0000313" key="7">
    <source>
        <dbReference type="EMBL" id="EHR41912.1"/>
    </source>
</evidence>
<dbReference type="PANTHER" id="PTHR43644:SF1">
    <property type="entry name" value="NAD(P)H-FLAVIN REDUCTASE"/>
    <property type="match status" value="1"/>
</dbReference>
<organism evidence="7 8">
    <name type="scientific">Alishewanella jeotgali KCTC 22429</name>
    <dbReference type="NCBI Taxonomy" id="1129374"/>
    <lineage>
        <taxon>Bacteria</taxon>
        <taxon>Pseudomonadati</taxon>
        <taxon>Pseudomonadota</taxon>
        <taxon>Gammaproteobacteria</taxon>
        <taxon>Alteromonadales</taxon>
        <taxon>Alteromonadaceae</taxon>
        <taxon>Alishewanella</taxon>
    </lineage>
</organism>
<protein>
    <submittedName>
        <fullName evidence="7">Na+-transporting NADH:ubiquinone oxidoreductase subunit NqrF</fullName>
    </submittedName>
</protein>
<dbReference type="PRINTS" id="PR00371">
    <property type="entry name" value="FPNCR"/>
</dbReference>
<feature type="transmembrane region" description="Helical" evidence="4">
    <location>
        <begin position="196"/>
        <end position="220"/>
    </location>
</feature>
<dbReference type="PROSITE" id="PS51085">
    <property type="entry name" value="2FE2S_FER_2"/>
    <property type="match status" value="1"/>
</dbReference>
<dbReference type="InterPro" id="IPR001433">
    <property type="entry name" value="OxRdtase_FAD/NAD-bd"/>
</dbReference>
<dbReference type="GO" id="GO:0051536">
    <property type="term" value="F:iron-sulfur cluster binding"/>
    <property type="evidence" value="ECO:0007669"/>
    <property type="project" value="InterPro"/>
</dbReference>
<dbReference type="InterPro" id="IPR017938">
    <property type="entry name" value="Riboflavin_synthase-like_b-brl"/>
</dbReference>
<dbReference type="Proteomes" id="UP000012046">
    <property type="component" value="Unassembled WGS sequence"/>
</dbReference>
<dbReference type="InterPro" id="IPR005625">
    <property type="entry name" value="PepSY-ass_TM"/>
</dbReference>
<evidence type="ECO:0000256" key="3">
    <source>
        <dbReference type="ARBA" id="ARBA00023075"/>
    </source>
</evidence>
<feature type="transmembrane region" description="Helical" evidence="4">
    <location>
        <begin position="12"/>
        <end position="31"/>
    </location>
</feature>
<keyword evidence="4" id="KW-1133">Transmembrane helix</keyword>
<gene>
    <name evidence="7" type="ORF">AJE_04695</name>
</gene>
<feature type="domain" description="FAD-binding FR-type" evidence="6">
    <location>
        <begin position="325"/>
        <end position="462"/>
    </location>
</feature>
<sequence>MKFLQWLHRWTSLIILVQLLLWTISGLYFALVDHHGMKGHQYHQHAELEPLSVEAFAQMDASWWKDFTAITSLRGRKIEGIPQLVIEHAEGTSYLDGRTGAPWQTHQNLALAIANSTYSGPGAPLQVTPVTATRDLHGWQGNGFRIDYNDDLNTRVYVDRESGTVLDHRNTPWVVADWMFRLHFMDYTGGRSFNHVVIVSAGILTLWFALSGFILLAKLLSTGEMRINLRKASLKVHRAGQQHTLVGRQQQTVLQVLQQHRMPIESGCGGGGTCALCKVKASSSATITAAERDLLSASELQEGYRLACQHGLDKLSTVEIKALDVQRHELKLVGTRWLTPMLKELRFVSGQKPVAYQAGQYMQFLIPAATTKRRAEDIPEAFQSAWKYMPTGEMQHSAVRRSYSMASCEACVDGQHELIFTVRYQPPATGDCEPGIGATYLCSMQVGQSIEAEGPYGEFLRQVESPRELFLIGGGAGMAPLRAILQEELQDAGPRHVVYFYGARNRQELVYHEELLSLQRYGQVYYVPVLSEAQTQCQWDGAQGFVHEAALAYLAEHDWQRFDFYLCGPPRMLKATREMLAQLGVAKERIRFDDFGI</sequence>
<dbReference type="PANTHER" id="PTHR43644">
    <property type="entry name" value="NA(+)-TRANSLOCATING NADH-QUINONE REDUCTASE SUBUNIT"/>
    <property type="match status" value="1"/>
</dbReference>
<dbReference type="InterPro" id="IPR036010">
    <property type="entry name" value="2Fe-2S_ferredoxin-like_sf"/>
</dbReference>
<evidence type="ECO:0000259" key="5">
    <source>
        <dbReference type="PROSITE" id="PS51085"/>
    </source>
</evidence>
<comment type="caution">
    <text evidence="7">The sequence shown here is derived from an EMBL/GenBank/DDBJ whole genome shotgun (WGS) entry which is preliminary data.</text>
</comment>
<name>H3ZC67_9ALTE</name>
<dbReference type="InterPro" id="IPR012675">
    <property type="entry name" value="Beta-grasp_dom_sf"/>
</dbReference>
<proteinExistence type="predicted"/>
<keyword evidence="1" id="KW-0285">Flavoprotein</keyword>
<keyword evidence="3 7" id="KW-0830">Ubiquinone</keyword>
<dbReference type="SUPFAM" id="SSF54292">
    <property type="entry name" value="2Fe-2S ferredoxin-like"/>
    <property type="match status" value="1"/>
</dbReference>
<dbReference type="Pfam" id="PF00111">
    <property type="entry name" value="Fer2"/>
    <property type="match status" value="1"/>
</dbReference>
<dbReference type="Gene3D" id="3.40.50.80">
    <property type="entry name" value="Nucleotide-binding domain of ferredoxin-NADP reductase (FNR) module"/>
    <property type="match status" value="1"/>
</dbReference>
<evidence type="ECO:0000259" key="6">
    <source>
        <dbReference type="PROSITE" id="PS51384"/>
    </source>
</evidence>
<dbReference type="InterPro" id="IPR039261">
    <property type="entry name" value="FNR_nucleotide-bd"/>
</dbReference>
<dbReference type="eggNOG" id="COG2871">
    <property type="taxonomic scope" value="Bacteria"/>
</dbReference>
<evidence type="ECO:0000313" key="8">
    <source>
        <dbReference type="Proteomes" id="UP000012046"/>
    </source>
</evidence>
<dbReference type="EMBL" id="AHTH01000009">
    <property type="protein sequence ID" value="EHR41912.1"/>
    <property type="molecule type" value="Genomic_DNA"/>
</dbReference>
<dbReference type="RefSeq" id="WP_008949896.1">
    <property type="nucleotide sequence ID" value="NZ_AHTH01000009.1"/>
</dbReference>
<dbReference type="SUPFAM" id="SSF63380">
    <property type="entry name" value="Riboflavin synthase domain-like"/>
    <property type="match status" value="1"/>
</dbReference>
<dbReference type="PATRIC" id="fig|1129374.4.peg.942"/>
<feature type="domain" description="2Fe-2S ferredoxin-type" evidence="5">
    <location>
        <begin position="232"/>
        <end position="326"/>
    </location>
</feature>
<keyword evidence="8" id="KW-1185">Reference proteome</keyword>
<accession>H3ZC67</accession>
<dbReference type="Pfam" id="PF00175">
    <property type="entry name" value="NAD_binding_1"/>
    <property type="match status" value="1"/>
</dbReference>
<dbReference type="Pfam" id="PF03929">
    <property type="entry name" value="PepSY_TM"/>
    <property type="match status" value="1"/>
</dbReference>
<keyword evidence="4" id="KW-0812">Transmembrane</keyword>
<evidence type="ECO:0000256" key="1">
    <source>
        <dbReference type="ARBA" id="ARBA00022630"/>
    </source>
</evidence>
<dbReference type="InterPro" id="IPR017927">
    <property type="entry name" value="FAD-bd_FR_type"/>
</dbReference>
<dbReference type="InterPro" id="IPR001041">
    <property type="entry name" value="2Fe-2S_ferredoxin-type"/>
</dbReference>
<dbReference type="CDD" id="cd00207">
    <property type="entry name" value="fer2"/>
    <property type="match status" value="1"/>
</dbReference>
<dbReference type="Gene3D" id="2.40.30.10">
    <property type="entry name" value="Translation factors"/>
    <property type="match status" value="1"/>
</dbReference>
<dbReference type="PROSITE" id="PS51384">
    <property type="entry name" value="FAD_FR"/>
    <property type="match status" value="1"/>
</dbReference>
<keyword evidence="4" id="KW-0472">Membrane</keyword>
<evidence type="ECO:0000256" key="4">
    <source>
        <dbReference type="SAM" id="Phobius"/>
    </source>
</evidence>
<reference evidence="7 8" key="1">
    <citation type="journal article" date="2012" name="J. Bacteriol.">
        <title>Genome Sequence of Extracellular-Protease-Producing Alishewanella jeotgali Isolated from Traditional Korean Fermented Seafood.</title>
        <authorList>
            <person name="Jung J."/>
            <person name="Chun J."/>
            <person name="Park W."/>
        </authorList>
    </citation>
    <scope>NUCLEOTIDE SEQUENCE [LARGE SCALE GENOMIC DNA]</scope>
    <source>
        <strain evidence="7 8">KCTC 22429</strain>
    </source>
</reference>
<dbReference type="SUPFAM" id="SSF52343">
    <property type="entry name" value="Ferredoxin reductase-like, C-terminal NADP-linked domain"/>
    <property type="match status" value="1"/>
</dbReference>